<comment type="caution">
    <text evidence="1">The sequence shown here is derived from an EMBL/GenBank/DDBJ whole genome shotgun (WGS) entry which is preliminary data.</text>
</comment>
<gene>
    <name evidence="1" type="ORF">PEBR_16356</name>
</gene>
<evidence type="ECO:0000313" key="2">
    <source>
        <dbReference type="Proteomes" id="UP000190744"/>
    </source>
</evidence>
<dbReference type="Proteomes" id="UP000190744">
    <property type="component" value="Unassembled WGS sequence"/>
</dbReference>
<dbReference type="EMBL" id="LJBN01000123">
    <property type="protein sequence ID" value="OOQ87749.1"/>
    <property type="molecule type" value="Genomic_DNA"/>
</dbReference>
<protein>
    <submittedName>
        <fullName evidence="1">Uncharacterized protein</fullName>
    </submittedName>
</protein>
<name>A0A1S9RQF0_PENBI</name>
<dbReference type="AlphaFoldDB" id="A0A1S9RQF0"/>
<accession>A0A1S9RQF0</accession>
<reference evidence="2" key="1">
    <citation type="submission" date="2015-09" db="EMBL/GenBank/DDBJ databases">
        <authorList>
            <person name="Fill T.P."/>
            <person name="Baretta J.F."/>
            <person name="de Almeida L.G."/>
            <person name="Rocha M."/>
            <person name="de Souza D.H."/>
            <person name="Malavazi I."/>
            <person name="Cerdeira L.T."/>
            <person name="Hong H."/>
            <person name="Samborskyy M."/>
            <person name="de Vasconcelos A.T."/>
            <person name="Leadlay P."/>
            <person name="Rodrigues-Filho E."/>
        </authorList>
    </citation>
    <scope>NUCLEOTIDE SEQUENCE [LARGE SCALE GENOMIC DNA]</scope>
    <source>
        <strain evidence="2">LaBioMMi 136</strain>
    </source>
</reference>
<proteinExistence type="predicted"/>
<organism evidence="1 2">
    <name type="scientific">Penicillium brasilianum</name>
    <dbReference type="NCBI Taxonomy" id="104259"/>
    <lineage>
        <taxon>Eukaryota</taxon>
        <taxon>Fungi</taxon>
        <taxon>Dikarya</taxon>
        <taxon>Ascomycota</taxon>
        <taxon>Pezizomycotina</taxon>
        <taxon>Eurotiomycetes</taxon>
        <taxon>Eurotiomycetidae</taxon>
        <taxon>Eurotiales</taxon>
        <taxon>Aspergillaceae</taxon>
        <taxon>Penicillium</taxon>
    </lineage>
</organism>
<sequence length="417" mass="47990">MERLFSAFFRVLRDLDDADDLLATFQEFENNPLALSAEDRIRLLDFPDLATQVANIIAAAPATLTKQDLLKKAAESPGDLTSSEIDLLQNRYWGKRTFDEKDAFEDALCDLADVSYEHRTEILQRLLLFQSHLHELYEAKAIANASDEDDRRFQEMVEAGEQKQQEITLRHGHPWLRQLWQEDQGKKPWGYAIFVNPHWEAENPNRAESYDLKSSHSIHMAFSAIASGLIIQSRYTVEPIDWPSGTPTEDESFPVILRELRKRFNHLRSFPPKKEIPYLMNDLAAGIIDSMPEGLTVGILRNVFLYVDGNSAASVLDNRLADDFWIWAVDPDYVGDAENQRSSGYQGYLRVRLRQLIHTFYVARRWHADTVSLKDLWKAAQKDPHNGSFVSMEDEEIFSQDSTWEVATAIRSRNARQ</sequence>
<evidence type="ECO:0000313" key="1">
    <source>
        <dbReference type="EMBL" id="OOQ87749.1"/>
    </source>
</evidence>